<dbReference type="EMBL" id="JACIEW010000005">
    <property type="protein sequence ID" value="MBB4052874.1"/>
    <property type="molecule type" value="Genomic_DNA"/>
</dbReference>
<name>A0A7W6NCK8_9HYPH</name>
<comment type="caution">
    <text evidence="1">The sequence shown here is derived from an EMBL/GenBank/DDBJ whole genome shotgun (WGS) entry which is preliminary data.</text>
</comment>
<accession>A0A7W6NCK8</accession>
<evidence type="ECO:0000313" key="2">
    <source>
        <dbReference type="Proteomes" id="UP000547011"/>
    </source>
</evidence>
<dbReference type="AlphaFoldDB" id="A0A7W6NCK8"/>
<evidence type="ECO:0000313" key="1">
    <source>
        <dbReference type="EMBL" id="MBB4052874.1"/>
    </source>
</evidence>
<proteinExistence type="predicted"/>
<sequence length="82" mass="9018">MLTNKRPRLALQQLVGDAIAEQHPLGGMEQKGEWQKIEGNAHEFARPGQCSLRQPGIGCSALIEGEKHRGRSTHALQKHLTA</sequence>
<protein>
    <submittedName>
        <fullName evidence="1">Uncharacterized protein</fullName>
    </submittedName>
</protein>
<organism evidence="1 2">
    <name type="scientific">Devosia subaequoris</name>
    <dbReference type="NCBI Taxonomy" id="395930"/>
    <lineage>
        <taxon>Bacteria</taxon>
        <taxon>Pseudomonadati</taxon>
        <taxon>Pseudomonadota</taxon>
        <taxon>Alphaproteobacteria</taxon>
        <taxon>Hyphomicrobiales</taxon>
        <taxon>Devosiaceae</taxon>
        <taxon>Devosia</taxon>
    </lineage>
</organism>
<keyword evidence="2" id="KW-1185">Reference proteome</keyword>
<reference evidence="1 2" key="1">
    <citation type="submission" date="2020-08" db="EMBL/GenBank/DDBJ databases">
        <title>Genomic Encyclopedia of Type Strains, Phase IV (KMG-IV): sequencing the most valuable type-strain genomes for metagenomic binning, comparative biology and taxonomic classification.</title>
        <authorList>
            <person name="Goeker M."/>
        </authorList>
    </citation>
    <scope>NUCLEOTIDE SEQUENCE [LARGE SCALE GENOMIC DNA]</scope>
    <source>
        <strain evidence="1 2">DSM 23447</strain>
    </source>
</reference>
<dbReference type="Proteomes" id="UP000547011">
    <property type="component" value="Unassembled WGS sequence"/>
</dbReference>
<dbReference type="RefSeq" id="WP_183311663.1">
    <property type="nucleotide sequence ID" value="NZ_JACIEW010000005.1"/>
</dbReference>
<gene>
    <name evidence="1" type="ORF">GGR20_002522</name>
</gene>